<dbReference type="Proteomes" id="UP000183832">
    <property type="component" value="Unassembled WGS sequence"/>
</dbReference>
<dbReference type="SMART" id="SM00256">
    <property type="entry name" value="FBOX"/>
    <property type="match status" value="1"/>
</dbReference>
<dbReference type="AlphaFoldDB" id="A0A1J1IHF5"/>
<dbReference type="InterPro" id="IPR036047">
    <property type="entry name" value="F-box-like_dom_sf"/>
</dbReference>
<feature type="non-terminal residue" evidence="2">
    <location>
        <position position="493"/>
    </location>
</feature>
<dbReference type="PROSITE" id="PS50181">
    <property type="entry name" value="FBOX"/>
    <property type="match status" value="1"/>
</dbReference>
<dbReference type="InterPro" id="IPR001810">
    <property type="entry name" value="F-box_dom"/>
</dbReference>
<reference evidence="2 3" key="1">
    <citation type="submission" date="2015-04" db="EMBL/GenBank/DDBJ databases">
        <authorList>
            <person name="Syromyatnikov M.Y."/>
            <person name="Popov V.N."/>
        </authorList>
    </citation>
    <scope>NUCLEOTIDE SEQUENCE [LARGE SCALE GENOMIC DNA]</scope>
</reference>
<dbReference type="PANTHER" id="PTHR38926">
    <property type="entry name" value="F-BOX DOMAIN CONTAINING PROTEIN, EXPRESSED"/>
    <property type="match status" value="1"/>
</dbReference>
<dbReference type="Gene3D" id="1.20.1280.50">
    <property type="match status" value="1"/>
</dbReference>
<keyword evidence="3" id="KW-1185">Reference proteome</keyword>
<gene>
    <name evidence="2" type="ORF">CLUMA_CG013013</name>
</gene>
<dbReference type="CDD" id="cd09917">
    <property type="entry name" value="F-box_SF"/>
    <property type="match status" value="1"/>
</dbReference>
<feature type="domain" description="F-box" evidence="1">
    <location>
        <begin position="7"/>
        <end position="52"/>
    </location>
</feature>
<accession>A0A1J1IHF5</accession>
<dbReference type="OrthoDB" id="7777012at2759"/>
<dbReference type="SUPFAM" id="SSF81383">
    <property type="entry name" value="F-box domain"/>
    <property type="match status" value="1"/>
</dbReference>
<sequence length="493" mass="57674">MEKLNMNLNIQQLPEEIIEKILSFLNLESLKAAALTCKTLNEISSQMRWELKLEFDNEIEEEPWVDVLLTSNRNFISIRCDGYIDKQNIRLMNFFENHGCKIQKLVIEGGKFHDSKIFCDILSTMPKLKEISFYNSNTKGRFADNISEDHLPHLPKLETLKLDESDFELMKYFKETQINSLEIVNHNTELEMKILLDFLTNQKNLKCLNLVSISGIFFSEFFKTSIPAENIPFKLKELLLSDINKIETFNHYNLLKFLEFHSDTVEKLGLIGLLADFVFEFIFAKFKRLVSLTFFNRALPCDLPLYKRLEINRNIKILNIPHLHLIEIKEDALTEFFKHVPNVEKLRTSTMMSLDIVLNALTRLKHLELYGLSPTLRQIKSQSLQSITIDCLAFIHDWEKFATDNPKVDTMKIRIIDETFDIVELLTNMKLQHLDLPVIKVDDNVCKTLRENTQDMQSLRIHKASFENCQENLSDIKCLRFHDESGNDDEDKI</sequence>
<evidence type="ECO:0000313" key="2">
    <source>
        <dbReference type="EMBL" id="CRK99651.1"/>
    </source>
</evidence>
<dbReference type="InterPro" id="IPR032675">
    <property type="entry name" value="LRR_dom_sf"/>
</dbReference>
<protein>
    <submittedName>
        <fullName evidence="2">CLUMA_CG013013, isoform A</fullName>
    </submittedName>
</protein>
<dbReference type="Pfam" id="PF12937">
    <property type="entry name" value="F-box-like"/>
    <property type="match status" value="1"/>
</dbReference>
<dbReference type="Gene3D" id="3.80.10.10">
    <property type="entry name" value="Ribonuclease Inhibitor"/>
    <property type="match status" value="1"/>
</dbReference>
<proteinExistence type="predicted"/>
<evidence type="ECO:0000313" key="3">
    <source>
        <dbReference type="Proteomes" id="UP000183832"/>
    </source>
</evidence>
<organism evidence="2 3">
    <name type="scientific">Clunio marinus</name>
    <dbReference type="NCBI Taxonomy" id="568069"/>
    <lineage>
        <taxon>Eukaryota</taxon>
        <taxon>Metazoa</taxon>
        <taxon>Ecdysozoa</taxon>
        <taxon>Arthropoda</taxon>
        <taxon>Hexapoda</taxon>
        <taxon>Insecta</taxon>
        <taxon>Pterygota</taxon>
        <taxon>Neoptera</taxon>
        <taxon>Endopterygota</taxon>
        <taxon>Diptera</taxon>
        <taxon>Nematocera</taxon>
        <taxon>Chironomoidea</taxon>
        <taxon>Chironomidae</taxon>
        <taxon>Clunio</taxon>
    </lineage>
</organism>
<dbReference type="PANTHER" id="PTHR38926:SF72">
    <property type="entry name" value="IM:7136021-RELATED"/>
    <property type="match status" value="1"/>
</dbReference>
<name>A0A1J1IHF5_9DIPT</name>
<dbReference type="SUPFAM" id="SSF52047">
    <property type="entry name" value="RNI-like"/>
    <property type="match status" value="1"/>
</dbReference>
<evidence type="ECO:0000259" key="1">
    <source>
        <dbReference type="PROSITE" id="PS50181"/>
    </source>
</evidence>
<dbReference type="EMBL" id="CVRI01000052">
    <property type="protein sequence ID" value="CRK99651.1"/>
    <property type="molecule type" value="Genomic_DNA"/>
</dbReference>